<feature type="compositionally biased region" description="Low complexity" evidence="1">
    <location>
        <begin position="200"/>
        <end position="210"/>
    </location>
</feature>
<feature type="compositionally biased region" description="Polar residues" evidence="1">
    <location>
        <begin position="126"/>
        <end position="144"/>
    </location>
</feature>
<dbReference type="EMBL" id="KZ613859">
    <property type="protein sequence ID" value="PMD54485.1"/>
    <property type="molecule type" value="Genomic_DNA"/>
</dbReference>
<dbReference type="RefSeq" id="XP_024731389.1">
    <property type="nucleotide sequence ID" value="XM_024870279.1"/>
</dbReference>
<feature type="region of interest" description="Disordered" evidence="1">
    <location>
        <begin position="44"/>
        <end position="67"/>
    </location>
</feature>
<feature type="compositionally biased region" description="Acidic residues" evidence="1">
    <location>
        <begin position="276"/>
        <end position="286"/>
    </location>
</feature>
<feature type="compositionally biased region" description="Acidic residues" evidence="1">
    <location>
        <begin position="218"/>
        <end position="231"/>
    </location>
</feature>
<dbReference type="AlphaFoldDB" id="A0A2J6SUN5"/>
<dbReference type="OrthoDB" id="125903at2759"/>
<dbReference type="STRING" id="1095630.A0A2J6SUN5"/>
<dbReference type="GeneID" id="36578361"/>
<sequence length="286" mass="31909">MATMASASIDVDKPGKYRIVLSDALLGKTPKEVYTGIRYNHKPDLSSDASSTSTHLQPSDSDSTSYDLSFTDNSDKYTYNGVRTTGDGQFVLIFDPVKEHFVLHRVDSTFDMNLVSAPWEQKASALRSQYTQLEPESKPATSAPQRRPSKSVKNAAAAKATTKRQKQEKPKKPKPPVKEPTPEEEDSDDGFTVEYPDGPPSQQYQYQPAPVFRRNVSEDESDEDAEHESFEEERNQDVDHLQLPSPANNVGGMSDEEIELDLEEELEKALNQTENGADESSESEEE</sequence>
<feature type="compositionally biased region" description="Basic and acidic residues" evidence="1">
    <location>
        <begin position="165"/>
        <end position="181"/>
    </location>
</feature>
<protein>
    <recommendedName>
        <fullName evidence="2">Transcription elongation factor Eaf N-terminal domain-containing protein</fullName>
    </recommendedName>
</protein>
<evidence type="ECO:0000259" key="2">
    <source>
        <dbReference type="Pfam" id="PF09816"/>
    </source>
</evidence>
<proteinExistence type="predicted"/>
<feature type="compositionally biased region" description="Acidic residues" evidence="1">
    <location>
        <begin position="254"/>
        <end position="266"/>
    </location>
</feature>
<feature type="domain" description="Transcription elongation factor Eaf N-terminal" evidence="2">
    <location>
        <begin position="17"/>
        <end position="118"/>
    </location>
</feature>
<feature type="compositionally biased region" description="Acidic residues" evidence="1">
    <location>
        <begin position="182"/>
        <end position="191"/>
    </location>
</feature>
<evidence type="ECO:0000256" key="1">
    <source>
        <dbReference type="SAM" id="MobiDB-lite"/>
    </source>
</evidence>
<feature type="region of interest" description="Disordered" evidence="1">
    <location>
        <begin position="126"/>
        <end position="286"/>
    </location>
</feature>
<dbReference type="InterPro" id="IPR019194">
    <property type="entry name" value="Tscrpt_elong_fac_Eaf_N"/>
</dbReference>
<feature type="compositionally biased region" description="Polar residues" evidence="1">
    <location>
        <begin position="47"/>
        <end position="67"/>
    </location>
</feature>
<evidence type="ECO:0000313" key="4">
    <source>
        <dbReference type="Proteomes" id="UP000235371"/>
    </source>
</evidence>
<dbReference type="InParanoid" id="A0A2J6SUN5"/>
<keyword evidence="4" id="KW-1185">Reference proteome</keyword>
<dbReference type="Pfam" id="PF09816">
    <property type="entry name" value="EAF"/>
    <property type="match status" value="1"/>
</dbReference>
<gene>
    <name evidence="3" type="ORF">K444DRAFT_104835</name>
</gene>
<organism evidence="3 4">
    <name type="scientific">Hyaloscypha bicolor E</name>
    <dbReference type="NCBI Taxonomy" id="1095630"/>
    <lineage>
        <taxon>Eukaryota</taxon>
        <taxon>Fungi</taxon>
        <taxon>Dikarya</taxon>
        <taxon>Ascomycota</taxon>
        <taxon>Pezizomycotina</taxon>
        <taxon>Leotiomycetes</taxon>
        <taxon>Helotiales</taxon>
        <taxon>Hyaloscyphaceae</taxon>
        <taxon>Hyaloscypha</taxon>
        <taxon>Hyaloscypha bicolor</taxon>
    </lineage>
</organism>
<reference evidence="3 4" key="1">
    <citation type="submission" date="2016-04" db="EMBL/GenBank/DDBJ databases">
        <title>A degradative enzymes factory behind the ericoid mycorrhizal symbiosis.</title>
        <authorList>
            <consortium name="DOE Joint Genome Institute"/>
            <person name="Martino E."/>
            <person name="Morin E."/>
            <person name="Grelet G."/>
            <person name="Kuo A."/>
            <person name="Kohler A."/>
            <person name="Daghino S."/>
            <person name="Barry K."/>
            <person name="Choi C."/>
            <person name="Cichocki N."/>
            <person name="Clum A."/>
            <person name="Copeland A."/>
            <person name="Hainaut M."/>
            <person name="Haridas S."/>
            <person name="Labutti K."/>
            <person name="Lindquist E."/>
            <person name="Lipzen A."/>
            <person name="Khouja H.-R."/>
            <person name="Murat C."/>
            <person name="Ohm R."/>
            <person name="Olson A."/>
            <person name="Spatafora J."/>
            <person name="Veneault-Fourrey C."/>
            <person name="Henrissat B."/>
            <person name="Grigoriev I."/>
            <person name="Martin F."/>
            <person name="Perotto S."/>
        </authorList>
    </citation>
    <scope>NUCLEOTIDE SEQUENCE [LARGE SCALE GENOMIC DNA]</scope>
    <source>
        <strain evidence="3 4">E</strain>
    </source>
</reference>
<dbReference type="Proteomes" id="UP000235371">
    <property type="component" value="Unassembled WGS sequence"/>
</dbReference>
<name>A0A2J6SUN5_9HELO</name>
<accession>A0A2J6SUN5</accession>
<evidence type="ECO:0000313" key="3">
    <source>
        <dbReference type="EMBL" id="PMD54485.1"/>
    </source>
</evidence>